<proteinExistence type="predicted"/>
<dbReference type="RefSeq" id="WP_204730162.1">
    <property type="nucleotide sequence ID" value="NZ_JAFBDK010000014.1"/>
</dbReference>
<sequence length="284" mass="31990">MLKVGIIGLDTSHVTPFAKAISNERDIIISSVFPCTSEDFRFAADKVSINLSHLKNDYGAEQAHSLDQLMIHSDVIWMETADARNRFSQFKKIADAGKPVYINKPLALSLKEADQLLELAEQKGVPVMSSSALRFAKEIKVDQNNLVSAACFGPIEWQKTQNGYFWYGIHLVDMLHGMTGAKVKEVSIKNSNKKNEFHLKDTEGRNHFMTFHQNGSYKYEATISYPDEKDHKEIGSNLFDGLIKMLTEFTRSGKAPLSHDQMLDTIRITEALNHAQLSSVKVRL</sequence>
<dbReference type="Proteomes" id="UP001597561">
    <property type="component" value="Unassembled WGS sequence"/>
</dbReference>
<name>A0ABW5ZEV9_9BACL</name>
<evidence type="ECO:0000313" key="3">
    <source>
        <dbReference type="Proteomes" id="UP001597561"/>
    </source>
</evidence>
<dbReference type="PANTHER" id="PTHR43708">
    <property type="entry name" value="CONSERVED EXPRESSED OXIDOREDUCTASE (EUROFUNG)"/>
    <property type="match status" value="1"/>
</dbReference>
<protein>
    <submittedName>
        <fullName evidence="2">Gfo/Idh/MocA family protein</fullName>
    </submittedName>
</protein>
<gene>
    <name evidence="2" type="ORF">ACFS5P_01315</name>
</gene>
<dbReference type="Gene3D" id="3.40.50.720">
    <property type="entry name" value="NAD(P)-binding Rossmann-like Domain"/>
    <property type="match status" value="1"/>
</dbReference>
<dbReference type="InterPro" id="IPR000683">
    <property type="entry name" value="Gfo/Idh/MocA-like_OxRdtase_N"/>
</dbReference>
<organism evidence="2 3">
    <name type="scientific">Jeotgalibacillus terrae</name>
    <dbReference type="NCBI Taxonomy" id="587735"/>
    <lineage>
        <taxon>Bacteria</taxon>
        <taxon>Bacillati</taxon>
        <taxon>Bacillota</taxon>
        <taxon>Bacilli</taxon>
        <taxon>Bacillales</taxon>
        <taxon>Caryophanaceae</taxon>
        <taxon>Jeotgalibacillus</taxon>
    </lineage>
</organism>
<dbReference type="Pfam" id="PF01408">
    <property type="entry name" value="GFO_IDH_MocA"/>
    <property type="match status" value="1"/>
</dbReference>
<feature type="domain" description="Gfo/Idh/MocA-like oxidoreductase N-terminal" evidence="1">
    <location>
        <begin position="3"/>
        <end position="128"/>
    </location>
</feature>
<comment type="caution">
    <text evidence="2">The sequence shown here is derived from an EMBL/GenBank/DDBJ whole genome shotgun (WGS) entry which is preliminary data.</text>
</comment>
<evidence type="ECO:0000313" key="2">
    <source>
        <dbReference type="EMBL" id="MFD2910508.1"/>
    </source>
</evidence>
<evidence type="ECO:0000259" key="1">
    <source>
        <dbReference type="Pfam" id="PF01408"/>
    </source>
</evidence>
<dbReference type="InterPro" id="IPR036291">
    <property type="entry name" value="NAD(P)-bd_dom_sf"/>
</dbReference>
<reference evidence="3" key="1">
    <citation type="journal article" date="2019" name="Int. J. Syst. Evol. Microbiol.">
        <title>The Global Catalogue of Microorganisms (GCM) 10K type strain sequencing project: providing services to taxonomists for standard genome sequencing and annotation.</title>
        <authorList>
            <consortium name="The Broad Institute Genomics Platform"/>
            <consortium name="The Broad Institute Genome Sequencing Center for Infectious Disease"/>
            <person name="Wu L."/>
            <person name="Ma J."/>
        </authorList>
    </citation>
    <scope>NUCLEOTIDE SEQUENCE [LARGE SCALE GENOMIC DNA]</scope>
    <source>
        <strain evidence="3">KCTC 13528</strain>
    </source>
</reference>
<dbReference type="SUPFAM" id="SSF51735">
    <property type="entry name" value="NAD(P)-binding Rossmann-fold domains"/>
    <property type="match status" value="1"/>
</dbReference>
<dbReference type="EMBL" id="JBHUPG010000001">
    <property type="protein sequence ID" value="MFD2910508.1"/>
    <property type="molecule type" value="Genomic_DNA"/>
</dbReference>
<keyword evidence="3" id="KW-1185">Reference proteome</keyword>
<accession>A0ABW5ZEV9</accession>
<dbReference type="InterPro" id="IPR051317">
    <property type="entry name" value="Gfo/Idh/MocA_oxidoreduct"/>
</dbReference>
<dbReference type="PANTHER" id="PTHR43708:SF4">
    <property type="entry name" value="OXIDOREDUCTASE YCEM-RELATED"/>
    <property type="match status" value="1"/>
</dbReference>